<organism evidence="1">
    <name type="scientific">Arundo donax</name>
    <name type="common">Giant reed</name>
    <name type="synonym">Donax arundinaceus</name>
    <dbReference type="NCBI Taxonomy" id="35708"/>
    <lineage>
        <taxon>Eukaryota</taxon>
        <taxon>Viridiplantae</taxon>
        <taxon>Streptophyta</taxon>
        <taxon>Embryophyta</taxon>
        <taxon>Tracheophyta</taxon>
        <taxon>Spermatophyta</taxon>
        <taxon>Magnoliopsida</taxon>
        <taxon>Liliopsida</taxon>
        <taxon>Poales</taxon>
        <taxon>Poaceae</taxon>
        <taxon>PACMAD clade</taxon>
        <taxon>Arundinoideae</taxon>
        <taxon>Arundineae</taxon>
        <taxon>Arundo</taxon>
    </lineage>
</organism>
<protein>
    <submittedName>
        <fullName evidence="1">Uncharacterized protein</fullName>
    </submittedName>
</protein>
<evidence type="ECO:0000313" key="1">
    <source>
        <dbReference type="EMBL" id="JAE17551.1"/>
    </source>
</evidence>
<proteinExistence type="predicted"/>
<reference evidence="1" key="1">
    <citation type="submission" date="2014-09" db="EMBL/GenBank/DDBJ databases">
        <authorList>
            <person name="Magalhaes I.L.F."/>
            <person name="Oliveira U."/>
            <person name="Santos F.R."/>
            <person name="Vidigal T.H.D.A."/>
            <person name="Brescovit A.D."/>
            <person name="Santos A.J."/>
        </authorList>
    </citation>
    <scope>NUCLEOTIDE SEQUENCE</scope>
    <source>
        <tissue evidence="1">Shoot tissue taken approximately 20 cm above the soil surface</tissue>
    </source>
</reference>
<accession>A0A0A9G4T5</accession>
<name>A0A0A9G4T5_ARUDO</name>
<dbReference type="EMBL" id="GBRH01180345">
    <property type="protein sequence ID" value="JAE17551.1"/>
    <property type="molecule type" value="Transcribed_RNA"/>
</dbReference>
<dbReference type="AlphaFoldDB" id="A0A0A9G4T5"/>
<reference evidence="1" key="2">
    <citation type="journal article" date="2015" name="Data Brief">
        <title>Shoot transcriptome of the giant reed, Arundo donax.</title>
        <authorList>
            <person name="Barrero R.A."/>
            <person name="Guerrero F.D."/>
            <person name="Moolhuijzen P."/>
            <person name="Goolsby J.A."/>
            <person name="Tidwell J."/>
            <person name="Bellgard S.E."/>
            <person name="Bellgard M.I."/>
        </authorList>
    </citation>
    <scope>NUCLEOTIDE SEQUENCE</scope>
    <source>
        <tissue evidence="1">Shoot tissue taken approximately 20 cm above the soil surface</tissue>
    </source>
</reference>
<sequence>MKLSSTSITWNASLGLMSLRSRKKAWLSRRSLKLRMRFTKRRRKMRKKS</sequence>